<dbReference type="Proteomes" id="UP001500121">
    <property type="component" value="Unassembled WGS sequence"/>
</dbReference>
<gene>
    <name evidence="1" type="ORF">GCM10025783_28350</name>
</gene>
<accession>A0ABP8ZDZ0</accession>
<reference evidence="2" key="1">
    <citation type="journal article" date="2019" name="Int. J. Syst. Evol. Microbiol.">
        <title>The Global Catalogue of Microorganisms (GCM) 10K type strain sequencing project: providing services to taxonomists for standard genome sequencing and annotation.</title>
        <authorList>
            <consortium name="The Broad Institute Genomics Platform"/>
            <consortium name="The Broad Institute Genome Sequencing Center for Infectious Disease"/>
            <person name="Wu L."/>
            <person name="Ma J."/>
        </authorList>
    </citation>
    <scope>NUCLEOTIDE SEQUENCE [LARGE SCALE GENOMIC DNA]</scope>
    <source>
        <strain evidence="2">JCM 19015</strain>
    </source>
</reference>
<comment type="caution">
    <text evidence="1">The sequence shown here is derived from an EMBL/GenBank/DDBJ whole genome shotgun (WGS) entry which is preliminary data.</text>
</comment>
<proteinExistence type="predicted"/>
<evidence type="ECO:0000313" key="2">
    <source>
        <dbReference type="Proteomes" id="UP001500121"/>
    </source>
</evidence>
<protein>
    <recommendedName>
        <fullName evidence="3">Glycosyltransferase family 1 protein</fullName>
    </recommendedName>
</protein>
<keyword evidence="2" id="KW-1185">Reference proteome</keyword>
<evidence type="ECO:0000313" key="1">
    <source>
        <dbReference type="EMBL" id="GAA4753768.1"/>
    </source>
</evidence>
<dbReference type="EMBL" id="BAABLP010000006">
    <property type="protein sequence ID" value="GAA4753768.1"/>
    <property type="molecule type" value="Genomic_DNA"/>
</dbReference>
<sequence>MFVIYPRGLRTGGPEALHQLVDSLRRQGQDAYLTPRAASAHLDRVGAYSVYDAPEAPVEDAPDCAVVSPEDEPGELLAYRSAVRFCWWLSIDNSSPFRDSQALRHAWSKPDPGLLLRLKMYARVPYHGVRRRLRGETTLLNEIHHLAQSQFAWSFLHSRLGVLPTLLTDYTPLEGFSAHAPLAPSQRGRTVTYNPYKSGFLIDRLAERLPDVRFIPLENLTRDEVVATLQSSALYLDLGHHPGKDRLPREAALCDAIVAVARRGAGAFWADVPLSGGFKVAPGPAMLEETVELVQRVLADPDSAWHRQDGYREFIRGERERFDAEALDVFLRGRLGEGAVAA</sequence>
<organism evidence="1 2">
    <name type="scientific">Amnibacterium soli</name>
    <dbReference type="NCBI Taxonomy" id="1282736"/>
    <lineage>
        <taxon>Bacteria</taxon>
        <taxon>Bacillati</taxon>
        <taxon>Actinomycetota</taxon>
        <taxon>Actinomycetes</taxon>
        <taxon>Micrococcales</taxon>
        <taxon>Microbacteriaceae</taxon>
        <taxon>Amnibacterium</taxon>
    </lineage>
</organism>
<evidence type="ECO:0008006" key="3">
    <source>
        <dbReference type="Google" id="ProtNLM"/>
    </source>
</evidence>
<name>A0ABP8ZDZ0_9MICO</name>